<keyword evidence="3 6" id="KW-0808">Transferase</keyword>
<dbReference type="HOGENOM" id="CLU_012949_0_2_1"/>
<dbReference type="OrthoDB" id="5835829at2759"/>
<dbReference type="InterPro" id="IPR002213">
    <property type="entry name" value="UDP_glucos_trans"/>
</dbReference>
<evidence type="ECO:0000256" key="5">
    <source>
        <dbReference type="SAM" id="SignalP"/>
    </source>
</evidence>
<feature type="signal peptide" evidence="5">
    <location>
        <begin position="1"/>
        <end position="19"/>
    </location>
</feature>
<dbReference type="AlphaFoldDB" id="E9GFK9"/>
<dbReference type="PANTHER" id="PTHR48043">
    <property type="entry name" value="EG:EG0003.4 PROTEIN-RELATED"/>
    <property type="match status" value="1"/>
</dbReference>
<dbReference type="SUPFAM" id="SSF53756">
    <property type="entry name" value="UDP-Glycosyltransferase/glycogen phosphorylase"/>
    <property type="match status" value="1"/>
</dbReference>
<feature type="chain" id="PRO_5010831033" evidence="5">
    <location>
        <begin position="20"/>
        <end position="513"/>
    </location>
</feature>
<evidence type="ECO:0000256" key="4">
    <source>
        <dbReference type="SAM" id="Phobius"/>
    </source>
</evidence>
<keyword evidence="4" id="KW-1133">Transmembrane helix</keyword>
<protein>
    <submittedName>
        <fullName evidence="6">UDP-glycosyltransferase 209E1</fullName>
    </submittedName>
</protein>
<dbReference type="eggNOG" id="KOG1192">
    <property type="taxonomic scope" value="Eukaryota"/>
</dbReference>
<dbReference type="PANTHER" id="PTHR48043:SF145">
    <property type="entry name" value="FI06409P-RELATED"/>
    <property type="match status" value="1"/>
</dbReference>
<evidence type="ECO:0000313" key="7">
    <source>
        <dbReference type="EMBL" id="EFX81789.1"/>
    </source>
</evidence>
<dbReference type="Proteomes" id="UP000000305">
    <property type="component" value="Unassembled WGS sequence"/>
</dbReference>
<evidence type="ECO:0000313" key="8">
    <source>
        <dbReference type="Proteomes" id="UP000000305"/>
    </source>
</evidence>
<evidence type="ECO:0000256" key="2">
    <source>
        <dbReference type="ARBA" id="ARBA00022676"/>
    </source>
</evidence>
<dbReference type="STRING" id="6669.E9GFK9"/>
<dbReference type="FunFam" id="3.40.50.2000:FF:000050">
    <property type="entry name" value="UDP-glucuronosyltransferase"/>
    <property type="match status" value="1"/>
</dbReference>
<dbReference type="Gene3D" id="3.40.50.2000">
    <property type="entry name" value="Glycogen Phosphorylase B"/>
    <property type="match status" value="2"/>
</dbReference>
<name>E9GFK9_DAPPU</name>
<gene>
    <name evidence="6" type="primary">UGT209E1</name>
    <name evidence="7" type="ORF">DAPPUDRAFT_317312</name>
</gene>
<keyword evidence="4" id="KW-0812">Transmembrane</keyword>
<keyword evidence="5" id="KW-0732">Signal</keyword>
<sequence>MKFSLTLVIFMSQWLTFSAERILVLAPVCSKSHKISFMPIVEALAEKGHQVTVVTPFAPDSQKENIKEIVLDRNPLEELNTNWFQIQNQNALEKFQWTITVFQTAMTEGYIHLMNNKEFKEIVQARAVDFVIVDAILNDFVLPIVEHLNVPYIYYSPASNVPWVMDAFQVPQEYASVPVGMGDCGSQMTFMQRVGNVMAGELFFLLRKVLWLNTIDDLARKDFPNSRPIIEIERDAQLCILNSHPATAWTRPLTQNVIPIPALHTRPAKSLPEGLQALADAADDGFIVFTLGSAIPVSSMPEKLVKMFVDVFARIPQQVFWKWEKSSSILIENLPNNVKIVNWLPQQDLLGHKNARIFISHGGLIGIQETVYHGVPLLGLPFGNDQLGNLAKARDEGYGIKLSWEELTEELLYDTIQSLLNNPSYQGNATRLSKLMQHQLLPGREIGVYWVEHILRHGGKHLHSASRNLPFYKNHLLDVWLFLIVISATMLFVTFKGITWLVKKLSLSKVKTQ</sequence>
<keyword evidence="2" id="KW-0328">Glycosyltransferase</keyword>
<reference evidence="6" key="3">
    <citation type="submission" date="2014-03" db="EMBL/GenBank/DDBJ databases">
        <authorList>
            <person name="Ahn S.-J."/>
            <person name="Dermauw W."/>
            <person name="Wybouw N."/>
            <person name="Heckel D.G."/>
            <person name="Van Leeuwen T."/>
        </authorList>
    </citation>
    <scope>NUCLEOTIDE SEQUENCE</scope>
</reference>
<dbReference type="KEGG" id="dpx:DAPPUDRAFT_317312"/>
<keyword evidence="4" id="KW-0472">Membrane</keyword>
<dbReference type="FunFam" id="3.40.50.2000:FF:000436">
    <property type="entry name" value="UDP-glucuronosyltransferase"/>
    <property type="match status" value="1"/>
</dbReference>
<dbReference type="InterPro" id="IPR050271">
    <property type="entry name" value="UDP-glycosyltransferase"/>
</dbReference>
<dbReference type="GO" id="GO:0008194">
    <property type="term" value="F:UDP-glycosyltransferase activity"/>
    <property type="evidence" value="ECO:0000318"/>
    <property type="project" value="GO_Central"/>
</dbReference>
<reference evidence="7 8" key="1">
    <citation type="journal article" date="2011" name="Science">
        <title>The ecoresponsive genome of Daphnia pulex.</title>
        <authorList>
            <person name="Colbourne J.K."/>
            <person name="Pfrender M.E."/>
            <person name="Gilbert D."/>
            <person name="Thomas W.K."/>
            <person name="Tucker A."/>
            <person name="Oakley T.H."/>
            <person name="Tokishita S."/>
            <person name="Aerts A."/>
            <person name="Arnold G.J."/>
            <person name="Basu M.K."/>
            <person name="Bauer D.J."/>
            <person name="Caceres C.E."/>
            <person name="Carmel L."/>
            <person name="Casola C."/>
            <person name="Choi J.H."/>
            <person name="Detter J.C."/>
            <person name="Dong Q."/>
            <person name="Dusheyko S."/>
            <person name="Eads B.D."/>
            <person name="Frohlich T."/>
            <person name="Geiler-Samerotte K.A."/>
            <person name="Gerlach D."/>
            <person name="Hatcher P."/>
            <person name="Jogdeo S."/>
            <person name="Krijgsveld J."/>
            <person name="Kriventseva E.V."/>
            <person name="Kultz D."/>
            <person name="Laforsch C."/>
            <person name="Lindquist E."/>
            <person name="Lopez J."/>
            <person name="Manak J.R."/>
            <person name="Muller J."/>
            <person name="Pangilinan J."/>
            <person name="Patwardhan R.P."/>
            <person name="Pitluck S."/>
            <person name="Pritham E.J."/>
            <person name="Rechtsteiner A."/>
            <person name="Rho M."/>
            <person name="Rogozin I.B."/>
            <person name="Sakarya O."/>
            <person name="Salamov A."/>
            <person name="Schaack S."/>
            <person name="Shapiro H."/>
            <person name="Shiga Y."/>
            <person name="Skalitzky C."/>
            <person name="Smith Z."/>
            <person name="Souvorov A."/>
            <person name="Sung W."/>
            <person name="Tang Z."/>
            <person name="Tsuchiya D."/>
            <person name="Tu H."/>
            <person name="Vos H."/>
            <person name="Wang M."/>
            <person name="Wolf Y.I."/>
            <person name="Yamagata H."/>
            <person name="Yamada T."/>
            <person name="Ye Y."/>
            <person name="Shaw J.R."/>
            <person name="Andrews J."/>
            <person name="Crease T.J."/>
            <person name="Tang H."/>
            <person name="Lucas S.M."/>
            <person name="Robertson H.M."/>
            <person name="Bork P."/>
            <person name="Koonin E.V."/>
            <person name="Zdobnov E.M."/>
            <person name="Grigoriev I.V."/>
            <person name="Lynch M."/>
            <person name="Boore J.L."/>
        </authorList>
    </citation>
    <scope>NUCLEOTIDE SEQUENCE [LARGE SCALE GENOMIC DNA]</scope>
</reference>
<organism evidence="7 8">
    <name type="scientific">Daphnia pulex</name>
    <name type="common">Water flea</name>
    <dbReference type="NCBI Taxonomy" id="6669"/>
    <lineage>
        <taxon>Eukaryota</taxon>
        <taxon>Metazoa</taxon>
        <taxon>Ecdysozoa</taxon>
        <taxon>Arthropoda</taxon>
        <taxon>Crustacea</taxon>
        <taxon>Branchiopoda</taxon>
        <taxon>Diplostraca</taxon>
        <taxon>Cladocera</taxon>
        <taxon>Anomopoda</taxon>
        <taxon>Daphniidae</taxon>
        <taxon>Daphnia</taxon>
    </lineage>
</organism>
<reference evidence="6" key="2">
    <citation type="journal article" date="2014" name="Insect Biochem. Mol. Biol.">
        <title>Bacterial origin of a diverse family of UDP-glycosyltransferase genes in the Tetranychus urticae genome.</title>
        <authorList>
            <person name="Ahn S.J."/>
            <person name="Dermauw W."/>
            <person name="Wybouw N."/>
            <person name="Heckel D.G."/>
            <person name="Van Leeuwen T."/>
        </authorList>
    </citation>
    <scope>NUCLEOTIDE SEQUENCE</scope>
</reference>
<dbReference type="EMBL" id="GL732542">
    <property type="protein sequence ID" value="EFX81789.1"/>
    <property type="molecule type" value="Genomic_DNA"/>
</dbReference>
<keyword evidence="8" id="KW-1185">Reference proteome</keyword>
<feature type="transmembrane region" description="Helical" evidence="4">
    <location>
        <begin position="479"/>
        <end position="502"/>
    </location>
</feature>
<proteinExistence type="evidence at transcript level"/>
<dbReference type="EMBL" id="KJ584809">
    <property type="protein sequence ID" value="AHX56935.1"/>
    <property type="molecule type" value="mRNA"/>
</dbReference>
<dbReference type="Pfam" id="PF00201">
    <property type="entry name" value="UDPGT"/>
    <property type="match status" value="1"/>
</dbReference>
<dbReference type="CDD" id="cd03784">
    <property type="entry name" value="GT1_Gtf-like"/>
    <property type="match status" value="1"/>
</dbReference>
<dbReference type="FunCoup" id="E9GFK9">
    <property type="interactions" value="295"/>
</dbReference>
<evidence type="ECO:0000313" key="6">
    <source>
        <dbReference type="EMBL" id="AHX56935.1"/>
    </source>
</evidence>
<evidence type="ECO:0000256" key="3">
    <source>
        <dbReference type="ARBA" id="ARBA00022679"/>
    </source>
</evidence>
<evidence type="ECO:0000256" key="1">
    <source>
        <dbReference type="ARBA" id="ARBA00009995"/>
    </source>
</evidence>
<comment type="similarity">
    <text evidence="1">Belongs to the UDP-glycosyltransferase family.</text>
</comment>
<accession>E9GFK9</accession>
<dbReference type="OMA" id="MEHANIR"/>